<reference evidence="5 6" key="1">
    <citation type="submission" date="2020-02" db="EMBL/GenBank/DDBJ databases">
        <title>Nitrogenibacter mangrovi gen. nov., sp. nov. isolated from mangrove sediment, a denitrifying betaproteobacterium.</title>
        <authorList>
            <person name="Liao H."/>
            <person name="Tian Y."/>
        </authorList>
    </citation>
    <scope>NUCLEOTIDE SEQUENCE [LARGE SCALE GENOMIC DNA]</scope>
    <source>
        <strain evidence="5 6">M9-3-2</strain>
    </source>
</reference>
<keyword evidence="2" id="KW-0548">Nucleotidyltransferase</keyword>
<dbReference type="GO" id="GO:0016779">
    <property type="term" value="F:nucleotidyltransferase activity"/>
    <property type="evidence" value="ECO:0007669"/>
    <property type="project" value="UniProtKB-KW"/>
</dbReference>
<dbReference type="Proteomes" id="UP000501991">
    <property type="component" value="Chromosome"/>
</dbReference>
<evidence type="ECO:0000259" key="4">
    <source>
        <dbReference type="Pfam" id="PF20866"/>
    </source>
</evidence>
<evidence type="ECO:0000259" key="3">
    <source>
        <dbReference type="Pfam" id="PF10620"/>
    </source>
</evidence>
<dbReference type="AlphaFoldDB" id="A0A6C1B9P2"/>
<dbReference type="KEGG" id="azq:G3580_19240"/>
<dbReference type="InterPro" id="IPR049180">
    <property type="entry name" value="MdcG_C"/>
</dbReference>
<feature type="domain" description="Phosphoribosyl-dephospho-CoA transferase MdcG N-terminal" evidence="4">
    <location>
        <begin position="7"/>
        <end position="84"/>
    </location>
</feature>
<keyword evidence="6" id="KW-1185">Reference proteome</keyword>
<evidence type="ECO:0000256" key="1">
    <source>
        <dbReference type="ARBA" id="ARBA00022679"/>
    </source>
</evidence>
<evidence type="ECO:0000313" key="5">
    <source>
        <dbReference type="EMBL" id="QID19565.1"/>
    </source>
</evidence>
<sequence>MAEPSPRRHDLAWVDAAALDRLAVHAADRPVLDDWLQQARPLVVGRREPGDARLRLGFTVTGTGARWRVGVLAPPDTLIRHAPPPPLGALAASAPARWQAPLAHLATAMGAIGQTVRGYGSLVNQHLSGAPCLRPDSDVDVLVDCTDRARALRALAVLGRHGDGTPRIDGELRLAGWAVAWRELAAALEADRSVLAKSDTAIRLMTAAEFLDAVHPGHDDADHHRRRAA</sequence>
<protein>
    <submittedName>
        <fullName evidence="5">Malonate decarboxylase holo-[acyl-carrier-protein] synthase</fullName>
    </submittedName>
</protein>
<evidence type="ECO:0000256" key="2">
    <source>
        <dbReference type="ARBA" id="ARBA00022695"/>
    </source>
</evidence>
<organism evidence="5 6">
    <name type="scientific">Nitrogeniibacter mangrovi</name>
    <dbReference type="NCBI Taxonomy" id="2016596"/>
    <lineage>
        <taxon>Bacteria</taxon>
        <taxon>Pseudomonadati</taxon>
        <taxon>Pseudomonadota</taxon>
        <taxon>Betaproteobacteria</taxon>
        <taxon>Rhodocyclales</taxon>
        <taxon>Zoogloeaceae</taxon>
        <taxon>Nitrogeniibacter</taxon>
    </lineage>
</organism>
<proteinExistence type="predicted"/>
<dbReference type="InterPro" id="IPR017557">
    <property type="entry name" value="Holo-ACP_synthase"/>
</dbReference>
<accession>A0A6C1B9P2</accession>
<name>A0A6C1B9P2_9RHOO</name>
<keyword evidence="1" id="KW-0808">Transferase</keyword>
<dbReference type="Pfam" id="PF20866">
    <property type="entry name" value="MdcG_N"/>
    <property type="match status" value="1"/>
</dbReference>
<dbReference type="EMBL" id="CP048836">
    <property type="protein sequence ID" value="QID19565.1"/>
    <property type="molecule type" value="Genomic_DNA"/>
</dbReference>
<dbReference type="Pfam" id="PF10620">
    <property type="entry name" value="MdcG"/>
    <property type="match status" value="1"/>
</dbReference>
<gene>
    <name evidence="5" type="primary">mdcG</name>
    <name evidence="5" type="ORF">G3580_19240</name>
</gene>
<dbReference type="RefSeq" id="WP_173768301.1">
    <property type="nucleotide sequence ID" value="NZ_CP048836.1"/>
</dbReference>
<dbReference type="InterPro" id="IPR048903">
    <property type="entry name" value="MdcG_N"/>
</dbReference>
<feature type="domain" description="Phosphoribosyl-dephospho-CoA transferase MdcG C-terminal" evidence="3">
    <location>
        <begin position="90"/>
        <end position="207"/>
    </location>
</feature>
<evidence type="ECO:0000313" key="6">
    <source>
        <dbReference type="Proteomes" id="UP000501991"/>
    </source>
</evidence>
<dbReference type="NCBIfam" id="TIGR03135">
    <property type="entry name" value="malonate_mdcG"/>
    <property type="match status" value="1"/>
</dbReference>